<gene>
    <name evidence="1" type="primary">A03g505340.1_BraROA</name>
    <name evidence="1" type="ORF">IGI04_012176</name>
</gene>
<name>A0ABQ7N588_BRACM</name>
<keyword evidence="2" id="KW-1185">Reference proteome</keyword>
<dbReference type="EMBL" id="JADBGQ010000003">
    <property type="protein sequence ID" value="KAG5406057.1"/>
    <property type="molecule type" value="Genomic_DNA"/>
</dbReference>
<organism evidence="1 2">
    <name type="scientific">Brassica rapa subsp. trilocularis</name>
    <dbReference type="NCBI Taxonomy" id="1813537"/>
    <lineage>
        <taxon>Eukaryota</taxon>
        <taxon>Viridiplantae</taxon>
        <taxon>Streptophyta</taxon>
        <taxon>Embryophyta</taxon>
        <taxon>Tracheophyta</taxon>
        <taxon>Spermatophyta</taxon>
        <taxon>Magnoliopsida</taxon>
        <taxon>eudicotyledons</taxon>
        <taxon>Gunneridae</taxon>
        <taxon>Pentapetalae</taxon>
        <taxon>rosids</taxon>
        <taxon>malvids</taxon>
        <taxon>Brassicales</taxon>
        <taxon>Brassicaceae</taxon>
        <taxon>Brassiceae</taxon>
        <taxon>Brassica</taxon>
    </lineage>
</organism>
<evidence type="ECO:0000313" key="1">
    <source>
        <dbReference type="EMBL" id="KAG5406057.1"/>
    </source>
</evidence>
<evidence type="ECO:0000313" key="2">
    <source>
        <dbReference type="Proteomes" id="UP000823674"/>
    </source>
</evidence>
<sequence length="115" mass="12274">MSLSKSVFQFFLEDGNKTLHVGKPWMGLAWMGAKALCAYRISGSVCNEHAAVDMRRRCIMCGCMRRVAKAVVVGGVVVGSGVVSKCVYGQCVDGGCEVGLQAVVRQACEVVRNQG</sequence>
<dbReference type="Proteomes" id="UP000823674">
    <property type="component" value="Chromosome A03"/>
</dbReference>
<proteinExistence type="predicted"/>
<comment type="caution">
    <text evidence="1">The sequence shown here is derived from an EMBL/GenBank/DDBJ whole genome shotgun (WGS) entry which is preliminary data.</text>
</comment>
<protein>
    <submittedName>
        <fullName evidence="1">Uncharacterized protein</fullName>
    </submittedName>
</protein>
<reference evidence="1 2" key="1">
    <citation type="submission" date="2021-03" db="EMBL/GenBank/DDBJ databases">
        <authorList>
            <person name="King G.J."/>
            <person name="Bancroft I."/>
            <person name="Baten A."/>
            <person name="Bloomfield J."/>
            <person name="Borpatragohain P."/>
            <person name="He Z."/>
            <person name="Irish N."/>
            <person name="Irwin J."/>
            <person name="Liu K."/>
            <person name="Mauleon R.P."/>
            <person name="Moore J."/>
            <person name="Morris R."/>
            <person name="Ostergaard L."/>
            <person name="Wang B."/>
            <person name="Wells R."/>
        </authorList>
    </citation>
    <scope>NUCLEOTIDE SEQUENCE [LARGE SCALE GENOMIC DNA]</scope>
    <source>
        <strain evidence="1">R-o-18</strain>
        <tissue evidence="1">Leaf</tissue>
    </source>
</reference>
<accession>A0ABQ7N588</accession>